<proteinExistence type="predicted"/>
<dbReference type="AlphaFoldDB" id="A0A412CFG8"/>
<evidence type="ECO:0008006" key="5">
    <source>
        <dbReference type="Google" id="ProtNLM"/>
    </source>
</evidence>
<dbReference type="InterPro" id="IPR007936">
    <property type="entry name" value="VapE-like_dom"/>
</dbReference>
<reference evidence="3 4" key="1">
    <citation type="submission" date="2018-08" db="EMBL/GenBank/DDBJ databases">
        <title>A genome reference for cultivated species of the human gut microbiota.</title>
        <authorList>
            <person name="Zou Y."/>
            <person name="Xue W."/>
            <person name="Luo G."/>
        </authorList>
    </citation>
    <scope>NUCLEOTIDE SEQUENCE [LARGE SCALE GENOMIC DNA]</scope>
    <source>
        <strain evidence="3 4">AF27-12</strain>
    </source>
</reference>
<dbReference type="Pfam" id="PF22763">
    <property type="entry name" value="NrS1-1_pol-like_HBD"/>
    <property type="match status" value="1"/>
</dbReference>
<name>A0A412CFG8_9FIRM</name>
<accession>A0A412CFG8</accession>
<dbReference type="Proteomes" id="UP000286147">
    <property type="component" value="Unassembled WGS sequence"/>
</dbReference>
<evidence type="ECO:0000259" key="2">
    <source>
        <dbReference type="Pfam" id="PF22763"/>
    </source>
</evidence>
<sequence length="747" mass="86538">MKVGDDVYMTNYNNIPKEMKEFNNWVLYKIQSKKDSKGNIKNTKIPYQPINKMAKVNNNNTWSSFATVRDKAENEANRYDGIGFVFTNSTIMGIDIDHCVIDNKLSDIATDILKTVNSYAEYSPSGEGIHIYINGNINLHNGFKLPRLGLEIYDKDRYFTVTGNVIKGYEKLSSDVTGVEKIYSKYFDAKLNSQQKEIIHHQFVEVDDNKLLDKICSSKQAEAFKNLYYEGIASDNSSADLSLCNMLAFWTCKNFAQMDRLFRKSALYRKKWDEIHYNNGETYGMHTLNKAIKNCPNIYDPNNPANDFEVLADELISIEDLQYPFTTKKGKPLTNIWQNTNYLLNRLGYEIKYNILRKNIEVFERGILKKMAFDNIVTYLLSLCNQCHLTISSNMLAQHLAYIAEEHKYSPVREYLKKCKNKWDKKSRIKDLFNCLELETNQDNEFCYILFKKWLLSCAVMAFNEGDKSAHGILILCGGQGIGKTRFLYDILPDEGKDWGADGLALNPTNKDDVLRIAMYWIVELGEINDTIKSERLERLKAFITAKKDILRKPYARGTDEMARTTALYGTVNTKEFLRDSTGERRYWVISVENIHSERIKNIDIDQLWGEVAHLALEEKAPYWLTKDETIKINIQNEHYKNLTEAERTIIDCLDWGAELNKWKLITATELCFAIQQEYNTRQCSNRQLAKAIRSLKKSSILGDSAKYIKLPTNHHVKNYYLPPVKKVNNNEFDVVDMQDDEEDIFS</sequence>
<dbReference type="Pfam" id="PF05272">
    <property type="entry name" value="VapE-like_dom"/>
    <property type="match status" value="1"/>
</dbReference>
<dbReference type="PANTHER" id="PTHR34985">
    <property type="entry name" value="SLR0554 PROTEIN"/>
    <property type="match status" value="1"/>
</dbReference>
<gene>
    <name evidence="3" type="ORF">DWY77_04485</name>
</gene>
<dbReference type="PANTHER" id="PTHR34985:SF1">
    <property type="entry name" value="SLR0554 PROTEIN"/>
    <property type="match status" value="1"/>
</dbReference>
<evidence type="ECO:0000313" key="3">
    <source>
        <dbReference type="EMBL" id="RGQ84294.1"/>
    </source>
</evidence>
<organism evidence="3 4">
    <name type="scientific">Megamonas rupellensis</name>
    <dbReference type="NCBI Taxonomy" id="491921"/>
    <lineage>
        <taxon>Bacteria</taxon>
        <taxon>Bacillati</taxon>
        <taxon>Bacillota</taxon>
        <taxon>Negativicutes</taxon>
        <taxon>Selenomonadales</taxon>
        <taxon>Selenomonadaceae</taxon>
        <taxon>Megamonas</taxon>
    </lineage>
</organism>
<dbReference type="RefSeq" id="WP_118035769.1">
    <property type="nucleotide sequence ID" value="NZ_QRTP01000008.1"/>
</dbReference>
<evidence type="ECO:0000313" key="4">
    <source>
        <dbReference type="Proteomes" id="UP000286147"/>
    </source>
</evidence>
<evidence type="ECO:0000259" key="1">
    <source>
        <dbReference type="Pfam" id="PF05272"/>
    </source>
</evidence>
<feature type="domain" description="NrS-1 polymerase-like HBD" evidence="2">
    <location>
        <begin position="237"/>
        <end position="301"/>
    </location>
</feature>
<protein>
    <recommendedName>
        <fullName evidence="5">Virulence-associated protein E</fullName>
    </recommendedName>
</protein>
<feature type="domain" description="Virulence-associated protein E-like" evidence="1">
    <location>
        <begin position="416"/>
        <end position="641"/>
    </location>
</feature>
<dbReference type="InterPro" id="IPR054468">
    <property type="entry name" value="NrSPol-like_HBD"/>
</dbReference>
<dbReference type="EMBL" id="QRTP01000008">
    <property type="protein sequence ID" value="RGQ84294.1"/>
    <property type="molecule type" value="Genomic_DNA"/>
</dbReference>
<comment type="caution">
    <text evidence="3">The sequence shown here is derived from an EMBL/GenBank/DDBJ whole genome shotgun (WGS) entry which is preliminary data.</text>
</comment>